<dbReference type="Proteomes" id="UP000325579">
    <property type="component" value="Unassembled WGS sequence"/>
</dbReference>
<dbReference type="Pfam" id="PF12417">
    <property type="entry name" value="DUF3669"/>
    <property type="match status" value="1"/>
</dbReference>
<feature type="domain" description="DUF3669" evidence="1">
    <location>
        <begin position="246"/>
        <end position="301"/>
    </location>
</feature>
<evidence type="ECO:0000313" key="3">
    <source>
        <dbReference type="Proteomes" id="UP000325579"/>
    </source>
</evidence>
<proteinExistence type="predicted"/>
<dbReference type="RefSeq" id="XP_031945630.1">
    <property type="nucleotide sequence ID" value="XM_032086291.1"/>
</dbReference>
<dbReference type="EMBL" id="ML736744">
    <property type="protein sequence ID" value="KAE8408311.1"/>
    <property type="molecule type" value="Genomic_DNA"/>
</dbReference>
<accession>A0A5N7DPC3</accession>
<gene>
    <name evidence="2" type="ORF">BDV37DRAFT_279253</name>
</gene>
<organism evidence="2 3">
    <name type="scientific">Aspergillus pseudonomiae</name>
    <dbReference type="NCBI Taxonomy" id="1506151"/>
    <lineage>
        <taxon>Eukaryota</taxon>
        <taxon>Fungi</taxon>
        <taxon>Dikarya</taxon>
        <taxon>Ascomycota</taxon>
        <taxon>Pezizomycotina</taxon>
        <taxon>Eurotiomycetes</taxon>
        <taxon>Eurotiomycetidae</taxon>
        <taxon>Eurotiales</taxon>
        <taxon>Aspergillaceae</taxon>
        <taxon>Aspergillus</taxon>
        <taxon>Aspergillus subgen. Circumdati</taxon>
    </lineage>
</organism>
<name>A0A5N6I112_9EURO</name>
<evidence type="ECO:0000313" key="2">
    <source>
        <dbReference type="EMBL" id="KAE8408311.1"/>
    </source>
</evidence>
<reference evidence="2 3" key="1">
    <citation type="submission" date="2019-04" db="EMBL/GenBank/DDBJ databases">
        <authorList>
            <consortium name="DOE Joint Genome Institute"/>
            <person name="Mondo S."/>
            <person name="Kjaerbolling I."/>
            <person name="Vesth T."/>
            <person name="Frisvad J.C."/>
            <person name="Nybo J.L."/>
            <person name="Theobald S."/>
            <person name="Kildgaard S."/>
            <person name="Isbrandt T."/>
            <person name="Kuo A."/>
            <person name="Sato A."/>
            <person name="Lyhne E.K."/>
            <person name="Kogle M.E."/>
            <person name="Wiebenga A."/>
            <person name="Kun R.S."/>
            <person name="Lubbers R.J."/>
            <person name="Makela M.R."/>
            <person name="Barry K."/>
            <person name="Chovatia M."/>
            <person name="Clum A."/>
            <person name="Daum C."/>
            <person name="Haridas S."/>
            <person name="He G."/>
            <person name="LaButti K."/>
            <person name="Lipzen A."/>
            <person name="Riley R."/>
            <person name="Salamov A."/>
            <person name="Simmons B.A."/>
            <person name="Magnuson J.K."/>
            <person name="Henrissat B."/>
            <person name="Mortensen U.H."/>
            <person name="Larsen T.O."/>
            <person name="Devries R.P."/>
            <person name="Grigoriev I.V."/>
            <person name="Machida M."/>
            <person name="Baker S.E."/>
            <person name="Andersen M.R."/>
            <person name="Cantor M.N."/>
            <person name="Hua S.X."/>
        </authorList>
    </citation>
    <scope>NUCLEOTIDE SEQUENCE [LARGE SCALE GENOMIC DNA]</scope>
    <source>
        <strain evidence="2 3">CBS 119388</strain>
    </source>
</reference>
<sequence>MATEKHSYESYYRIGSGFCGTVWARRLEGPAFKREDGGPYRSLANDFAMHNRALEAFHKLSSVKSNIQDQPIRPQVCIPQCHTYLTPQDAWWEENITYFPLGYSPCNAISSERIPPFPDTVRALLVGKYCPSEIRNQILSSASNRACLIRPYIGRNRTYKTAMNVRSRFSGFSLQNYPLHLDQMVELGIPSNHLEWYAAMMGEALATLHWLGEIDGNDVEFVLAPPPTRDDDRTIAMTNVLGQHTMWMLDFDLCRAISMDLEGVKQIVNAFCRNDPFYPRPHTDQWVAFRQQYLQTSVGLIQSFHEDEAETRIGLSRKFIELLETK</sequence>
<dbReference type="AlphaFoldDB" id="A0A5N6I112"/>
<dbReference type="PANTHER" id="PTHR40780">
    <property type="entry name" value="DUF3669 DOMAIN-CONTAINING PROTEIN"/>
    <property type="match status" value="1"/>
</dbReference>
<protein>
    <submittedName>
        <fullName evidence="2">Zinc finger protein-domain-containing protein</fullName>
    </submittedName>
</protein>
<accession>A0A5N6I112</accession>
<dbReference type="OrthoDB" id="2993351at2759"/>
<keyword evidence="3" id="KW-1185">Reference proteome</keyword>
<evidence type="ECO:0000259" key="1">
    <source>
        <dbReference type="Pfam" id="PF12417"/>
    </source>
</evidence>
<dbReference type="GeneID" id="43670982"/>
<dbReference type="PANTHER" id="PTHR40780:SF3">
    <property type="entry name" value="DUF3669 DOMAIN-CONTAINING PROTEIN"/>
    <property type="match status" value="1"/>
</dbReference>
<dbReference type="InterPro" id="IPR022137">
    <property type="entry name" value="Znf_prot_DUF3669"/>
</dbReference>